<dbReference type="InterPro" id="IPR012337">
    <property type="entry name" value="RNaseH-like_sf"/>
</dbReference>
<dbReference type="GO" id="GO:0005634">
    <property type="term" value="C:nucleus"/>
    <property type="evidence" value="ECO:0007669"/>
    <property type="project" value="UniProtKB-SubCell"/>
</dbReference>
<dbReference type="InterPro" id="IPR036397">
    <property type="entry name" value="RNaseH_sf"/>
</dbReference>
<dbReference type="PROSITE" id="PS50994">
    <property type="entry name" value="INTEGRASE"/>
    <property type="match status" value="1"/>
</dbReference>
<keyword evidence="4" id="KW-0963">Cytoplasm</keyword>
<keyword evidence="12" id="KW-1185">Reference proteome</keyword>
<dbReference type="InterPro" id="IPR050951">
    <property type="entry name" value="Retrovirus_Pol_polyprotein"/>
</dbReference>
<dbReference type="Proteomes" id="UP001377567">
    <property type="component" value="Unassembled WGS sequence"/>
</dbReference>
<evidence type="ECO:0000256" key="2">
    <source>
        <dbReference type="ARBA" id="ARBA00004123"/>
    </source>
</evidence>
<feature type="domain" description="Integrase catalytic" evidence="10">
    <location>
        <begin position="219"/>
        <end position="381"/>
    </location>
</feature>
<gene>
    <name evidence="11" type="ORF">DAKH74_036120</name>
</gene>
<evidence type="ECO:0000256" key="9">
    <source>
        <dbReference type="SAM" id="MobiDB-lite"/>
    </source>
</evidence>
<protein>
    <recommendedName>
        <fullName evidence="10">Integrase catalytic domain-containing protein</fullName>
    </recommendedName>
</protein>
<dbReference type="EMBL" id="BTGD01000010">
    <property type="protein sequence ID" value="GMM56996.1"/>
    <property type="molecule type" value="Genomic_DNA"/>
</dbReference>
<proteinExistence type="predicted"/>
<evidence type="ECO:0000313" key="12">
    <source>
        <dbReference type="Proteomes" id="UP001377567"/>
    </source>
</evidence>
<dbReference type="GO" id="GO:0003723">
    <property type="term" value="F:RNA binding"/>
    <property type="evidence" value="ECO:0007669"/>
    <property type="project" value="UniProtKB-KW"/>
</dbReference>
<evidence type="ECO:0000256" key="8">
    <source>
        <dbReference type="ARBA" id="ARBA00025615"/>
    </source>
</evidence>
<reference evidence="11 12" key="1">
    <citation type="journal article" date="2023" name="Elife">
        <title>Identification of key yeast species and microbe-microbe interactions impacting larval growth of Drosophila in the wild.</title>
        <authorList>
            <person name="Mure A."/>
            <person name="Sugiura Y."/>
            <person name="Maeda R."/>
            <person name="Honda K."/>
            <person name="Sakurai N."/>
            <person name="Takahashi Y."/>
            <person name="Watada M."/>
            <person name="Katoh T."/>
            <person name="Gotoh A."/>
            <person name="Gotoh Y."/>
            <person name="Taniguchi I."/>
            <person name="Nakamura K."/>
            <person name="Hayashi T."/>
            <person name="Katayama T."/>
            <person name="Uemura T."/>
            <person name="Hattori Y."/>
        </authorList>
    </citation>
    <scope>NUCLEOTIDE SEQUENCE [LARGE SCALE GENOMIC DNA]</scope>
    <source>
        <strain evidence="11 12">KH-74</strain>
    </source>
</reference>
<dbReference type="GO" id="GO:0004523">
    <property type="term" value="F:RNA-DNA hybrid ribonuclease activity"/>
    <property type="evidence" value="ECO:0007669"/>
    <property type="project" value="UniProtKB-EC"/>
</dbReference>
<name>A0AAV5S1P6_MAUHU</name>
<comment type="caution">
    <text evidence="11">The sequence shown here is derived from an EMBL/GenBank/DDBJ whole genome shotgun (WGS) entry which is preliminary data.</text>
</comment>
<evidence type="ECO:0000256" key="7">
    <source>
        <dbReference type="ARBA" id="ARBA00025590"/>
    </source>
</evidence>
<dbReference type="AlphaFoldDB" id="A0AAV5S1P6"/>
<evidence type="ECO:0000256" key="1">
    <source>
        <dbReference type="ARBA" id="ARBA00000077"/>
    </source>
</evidence>
<comment type="function">
    <text evidence="7">Reverse transcriptase/ribonuclease H (RT) is a multifunctional enzyme that catalyzes the conversion of the retro-elements RNA genome into dsDNA within the VLP. The enzyme displays a DNA polymerase activity that can copy either DNA or RNA templates, and a ribonuclease H (RNase H) activity that cleaves the RNA strand of RNA-DNA heteroduplexes during plus-strand synthesis and hydrolyzes RNA primers. The conversion leads to a linear dsDNA copy of the retrotransposon that includes long terminal repeats (LTRs) at both ends.</text>
</comment>
<dbReference type="PANTHER" id="PTHR37984:SF5">
    <property type="entry name" value="PROTEIN NYNRIN-LIKE"/>
    <property type="match status" value="1"/>
</dbReference>
<feature type="region of interest" description="Disordered" evidence="9">
    <location>
        <begin position="60"/>
        <end position="93"/>
    </location>
</feature>
<evidence type="ECO:0000313" key="11">
    <source>
        <dbReference type="EMBL" id="GMM56996.1"/>
    </source>
</evidence>
<dbReference type="PANTHER" id="PTHR37984">
    <property type="entry name" value="PROTEIN CBG26694"/>
    <property type="match status" value="1"/>
</dbReference>
<sequence length="427" mass="49238">MAITYQQGRDSQIYWFRQLLRDFIPHASDLLSPFYDFLDKQKYPASPPPTTDITLASIETTPSAPSDAPPPSFQDLSTNEENTPLHPVANPGTPADDEPIVIYDAAKQVRWPDNMEILRLLLHPTTPVPKKYLKIFQFFHLDDGVLSIIQDKRLFRILTDYDYLRLATWWHRRYHSTPRVTAFIMKDEGFWNPYSTILEMDAVRNCDHCELYTTFRDLQDELPVLHKYGVFKRWHLDFGGPLPNSNANCYFLLAADYTSNLLMVLSTPQQTARIVVKLLHQFFSLFGIPELLVADNGAPLIEKTVHSIAEKANIRMVHSSVYHPRSNSKAEHSVQLVKNVLKHLTPDMTGWDSQIFWAAHIVNNVPLMYGYSPRQIAFRLKPERVNDNLTNVLRNVRNNGTIREQMVYFSVGLLKSFPNSIITIRNI</sequence>
<dbReference type="GO" id="GO:0015074">
    <property type="term" value="P:DNA integration"/>
    <property type="evidence" value="ECO:0007669"/>
    <property type="project" value="InterPro"/>
</dbReference>
<evidence type="ECO:0000259" key="10">
    <source>
        <dbReference type="PROSITE" id="PS50994"/>
    </source>
</evidence>
<comment type="function">
    <text evidence="8">Integrase (IN) targets the VLP to the nucleus, where a subparticle preintegration complex (PIC) containing at least integrase and the newly synthesized dsDNA copy of the retrotransposon must transit the nuclear membrane. Once in the nucleus, integrase performs the integration of the dsDNA into the host genome.</text>
</comment>
<organism evidence="11 12">
    <name type="scientific">Maudiozyma humilis</name>
    <name type="common">Sour dough yeast</name>
    <name type="synonym">Kazachstania humilis</name>
    <dbReference type="NCBI Taxonomy" id="51915"/>
    <lineage>
        <taxon>Eukaryota</taxon>
        <taxon>Fungi</taxon>
        <taxon>Dikarya</taxon>
        <taxon>Ascomycota</taxon>
        <taxon>Saccharomycotina</taxon>
        <taxon>Saccharomycetes</taxon>
        <taxon>Saccharomycetales</taxon>
        <taxon>Saccharomycetaceae</taxon>
        <taxon>Maudiozyma</taxon>
    </lineage>
</organism>
<evidence type="ECO:0000256" key="5">
    <source>
        <dbReference type="ARBA" id="ARBA00022884"/>
    </source>
</evidence>
<evidence type="ECO:0000256" key="3">
    <source>
        <dbReference type="ARBA" id="ARBA00004496"/>
    </source>
</evidence>
<dbReference type="SUPFAM" id="SSF53098">
    <property type="entry name" value="Ribonuclease H-like"/>
    <property type="match status" value="1"/>
</dbReference>
<evidence type="ECO:0000256" key="6">
    <source>
        <dbReference type="ARBA" id="ARBA00023242"/>
    </source>
</evidence>
<accession>A0AAV5S1P6</accession>
<keyword evidence="5" id="KW-0694">RNA-binding</keyword>
<dbReference type="GO" id="GO:0005737">
    <property type="term" value="C:cytoplasm"/>
    <property type="evidence" value="ECO:0007669"/>
    <property type="project" value="UniProtKB-SubCell"/>
</dbReference>
<evidence type="ECO:0000256" key="4">
    <source>
        <dbReference type="ARBA" id="ARBA00022490"/>
    </source>
</evidence>
<comment type="catalytic activity">
    <reaction evidence="1">
        <text>Endonucleolytic cleavage to 5'-phosphomonoester.</text>
        <dbReference type="EC" id="3.1.26.4"/>
    </reaction>
</comment>
<dbReference type="InterPro" id="IPR001584">
    <property type="entry name" value="Integrase_cat-core"/>
</dbReference>
<comment type="subcellular location">
    <subcellularLocation>
        <location evidence="3">Cytoplasm</location>
    </subcellularLocation>
    <subcellularLocation>
        <location evidence="2">Nucleus</location>
    </subcellularLocation>
</comment>
<dbReference type="Pfam" id="PF00665">
    <property type="entry name" value="rve"/>
    <property type="match status" value="1"/>
</dbReference>
<keyword evidence="6" id="KW-0539">Nucleus</keyword>
<dbReference type="Gene3D" id="3.30.420.10">
    <property type="entry name" value="Ribonuclease H-like superfamily/Ribonuclease H"/>
    <property type="match status" value="1"/>
</dbReference>